<dbReference type="EMBL" id="CP061172">
    <property type="protein sequence ID" value="QNR66264.1"/>
    <property type="molecule type" value="Genomic_DNA"/>
</dbReference>
<proteinExistence type="predicted"/>
<organism evidence="1 2">
    <name type="scientific">Paenibacillus peoriae</name>
    <dbReference type="NCBI Taxonomy" id="59893"/>
    <lineage>
        <taxon>Bacteria</taxon>
        <taxon>Bacillati</taxon>
        <taxon>Bacillota</taxon>
        <taxon>Bacilli</taxon>
        <taxon>Bacillales</taxon>
        <taxon>Paenibacillaceae</taxon>
        <taxon>Paenibacillus</taxon>
    </lineage>
</organism>
<protein>
    <submittedName>
        <fullName evidence="1">Uncharacterized protein</fullName>
    </submittedName>
</protein>
<sequence length="334" mass="38964">MSIDVAYLITKLKEIALGSKSFINSKKNLGSGEYFKQLWTARSVSKSKAKEELINRNNDFMSDNQELLQYFLDNKIIVNLELDENDSKEEFLFLLPTGLELINLLSEVTEEECSYNQLNVLVQKANENFYANCINETINRIQDPLLETESMSAKSTVFCWFLLLTGATCKNRAFIIQKQDKDGEIEYQEEIVKYLNDVSKFIFQSSYRNKAGKIFKEGDLSNFIRRNKEIKTSYGDYFKIEDDLFYFDIHSPEEENYLIALNKVVSITLKRIKHFSVSEDEVSETITKSIDEYFINNPIKQAHLKSLFAGRPDYSYFQELQFVVRQELDSIYTI</sequence>
<evidence type="ECO:0000313" key="1">
    <source>
        <dbReference type="EMBL" id="QNR66264.1"/>
    </source>
</evidence>
<reference evidence="1 2" key="1">
    <citation type="submission" date="2020-09" db="EMBL/GenBank/DDBJ databases">
        <title>Characterization of Paenibacillus peoriae strain ZF390 with broad-spectrum antimicrobial activity as a potential biocontrol agent.</title>
        <authorList>
            <person name="Li L."/>
            <person name="Zhao Y."/>
            <person name="Li B."/>
            <person name="Xie X."/>
        </authorList>
    </citation>
    <scope>NUCLEOTIDE SEQUENCE [LARGE SCALE GENOMIC DNA]</scope>
    <source>
        <strain evidence="1 2">ZF390</strain>
    </source>
</reference>
<gene>
    <name evidence="1" type="ORF">IAQ67_20820</name>
</gene>
<accession>A0A7H0Y5A6</accession>
<dbReference type="AlphaFoldDB" id="A0A7H0Y5A6"/>
<dbReference type="RefSeq" id="WP_190297742.1">
    <property type="nucleotide sequence ID" value="NZ_CP061172.1"/>
</dbReference>
<name>A0A7H0Y5A6_9BACL</name>
<dbReference type="Proteomes" id="UP000516384">
    <property type="component" value="Chromosome"/>
</dbReference>
<evidence type="ECO:0000313" key="2">
    <source>
        <dbReference type="Proteomes" id="UP000516384"/>
    </source>
</evidence>